<evidence type="ECO:0000313" key="6">
    <source>
        <dbReference type="Proteomes" id="UP000321933"/>
    </source>
</evidence>
<dbReference type="PANTHER" id="PTHR48108">
    <property type="entry name" value="CBS DOMAIN-CONTAINING PROTEIN CBSX2, CHLOROPLASTIC"/>
    <property type="match status" value="1"/>
</dbReference>
<dbReference type="PANTHER" id="PTHR48108:SF26">
    <property type="entry name" value="CBS DOMAIN-CONTAINING PROTEIN DDB_G0289609"/>
    <property type="match status" value="1"/>
</dbReference>
<gene>
    <name evidence="5" type="ORF">FVW59_06885</name>
</gene>
<evidence type="ECO:0000256" key="3">
    <source>
        <dbReference type="SAM" id="MobiDB-lite"/>
    </source>
</evidence>
<organism evidence="5 6">
    <name type="scientific">Parahaliea aestuarii</name>
    <dbReference type="NCBI Taxonomy" id="1852021"/>
    <lineage>
        <taxon>Bacteria</taxon>
        <taxon>Pseudomonadati</taxon>
        <taxon>Pseudomonadota</taxon>
        <taxon>Gammaproteobacteria</taxon>
        <taxon>Cellvibrionales</taxon>
        <taxon>Halieaceae</taxon>
        <taxon>Parahaliea</taxon>
    </lineage>
</organism>
<keyword evidence="2" id="KW-0129">CBS domain</keyword>
<dbReference type="InterPro" id="IPR046342">
    <property type="entry name" value="CBS_dom_sf"/>
</dbReference>
<feature type="region of interest" description="Disordered" evidence="3">
    <location>
        <begin position="67"/>
        <end position="89"/>
    </location>
</feature>
<evidence type="ECO:0000256" key="2">
    <source>
        <dbReference type="PROSITE-ProRule" id="PRU00703"/>
    </source>
</evidence>
<evidence type="ECO:0000313" key="5">
    <source>
        <dbReference type="EMBL" id="TXS93542.1"/>
    </source>
</evidence>
<comment type="caution">
    <text evidence="5">The sequence shown here is derived from an EMBL/GenBank/DDBJ whole genome shotgun (WGS) entry which is preliminary data.</text>
</comment>
<sequence>MRLARRAATAAVPGTYPRWTPRGRVRQRQESFCRQPWPRRHRFSSARWRAPISAHLLFSPPDCDPAGDCPSPEVPGRSPQEGAVPVTSDENKVKTMKVLELKPVNAVDHLVHPEEFADIDWDSSALEIFTDFRFHKPQVIFQGVSVDEADRRMRRAHVKLMLVVDDRDEFVGTVSAADLEEQNLMQHTSRDQARKDLRVVDVMQPRGRIQALEFSLIAGARIRDVVETLRQRGQQHCLVVDTDNHHIRGVISSSDIARRLHMPIEITRHSSFVELFNTIRH</sequence>
<dbReference type="InterPro" id="IPR051462">
    <property type="entry name" value="CBS_domain-containing"/>
</dbReference>
<dbReference type="OrthoDB" id="5295117at2"/>
<protein>
    <submittedName>
        <fullName evidence="5">CBS domain-containing protein</fullName>
    </submittedName>
</protein>
<dbReference type="AlphaFoldDB" id="A0A5C9A0Y0"/>
<feature type="region of interest" description="Disordered" evidence="3">
    <location>
        <begin position="1"/>
        <end position="23"/>
    </location>
</feature>
<dbReference type="EMBL" id="VRYZ01000002">
    <property type="protein sequence ID" value="TXS93542.1"/>
    <property type="molecule type" value="Genomic_DNA"/>
</dbReference>
<keyword evidence="6" id="KW-1185">Reference proteome</keyword>
<evidence type="ECO:0000259" key="4">
    <source>
        <dbReference type="PROSITE" id="PS51371"/>
    </source>
</evidence>
<feature type="domain" description="CBS" evidence="4">
    <location>
        <begin position="203"/>
        <end position="266"/>
    </location>
</feature>
<feature type="domain" description="CBS" evidence="4">
    <location>
        <begin position="133"/>
        <end position="189"/>
    </location>
</feature>
<reference evidence="5 6" key="1">
    <citation type="submission" date="2019-08" db="EMBL/GenBank/DDBJ databases">
        <title>Parahaliea maris sp. nov., isolated from the surface seawater.</title>
        <authorList>
            <person name="Liu Y."/>
        </authorList>
    </citation>
    <scope>NUCLEOTIDE SEQUENCE [LARGE SCALE GENOMIC DNA]</scope>
    <source>
        <strain evidence="5 6">S2-26</strain>
    </source>
</reference>
<dbReference type="Proteomes" id="UP000321933">
    <property type="component" value="Unassembled WGS sequence"/>
</dbReference>
<dbReference type="Pfam" id="PF00571">
    <property type="entry name" value="CBS"/>
    <property type="match status" value="2"/>
</dbReference>
<keyword evidence="1" id="KW-0677">Repeat</keyword>
<dbReference type="PROSITE" id="PS51371">
    <property type="entry name" value="CBS"/>
    <property type="match status" value="2"/>
</dbReference>
<dbReference type="Gene3D" id="3.10.580.10">
    <property type="entry name" value="CBS-domain"/>
    <property type="match status" value="1"/>
</dbReference>
<dbReference type="SUPFAM" id="SSF54631">
    <property type="entry name" value="CBS-domain pair"/>
    <property type="match status" value="1"/>
</dbReference>
<dbReference type="InterPro" id="IPR000644">
    <property type="entry name" value="CBS_dom"/>
</dbReference>
<proteinExistence type="predicted"/>
<accession>A0A5C9A0Y0</accession>
<evidence type="ECO:0000256" key="1">
    <source>
        <dbReference type="ARBA" id="ARBA00022737"/>
    </source>
</evidence>
<name>A0A5C9A0Y0_9GAMM</name>